<dbReference type="SUPFAM" id="SSF52833">
    <property type="entry name" value="Thioredoxin-like"/>
    <property type="match status" value="1"/>
</dbReference>
<dbReference type="RefSeq" id="WP_057823746.1">
    <property type="nucleotide sequence ID" value="NZ_AZFX01000029.1"/>
</dbReference>
<dbReference type="CDD" id="cd02947">
    <property type="entry name" value="TRX_family"/>
    <property type="match status" value="1"/>
</dbReference>
<dbReference type="PROSITE" id="PS51352">
    <property type="entry name" value="THIOREDOXIN_2"/>
    <property type="match status" value="1"/>
</dbReference>
<dbReference type="InterPro" id="IPR050620">
    <property type="entry name" value="Thioredoxin_H-type-like"/>
</dbReference>
<organism evidence="2 3">
    <name type="scientific">Lapidilactobacillus concavus DSM 17758</name>
    <dbReference type="NCBI Taxonomy" id="1423735"/>
    <lineage>
        <taxon>Bacteria</taxon>
        <taxon>Bacillati</taxon>
        <taxon>Bacillota</taxon>
        <taxon>Bacilli</taxon>
        <taxon>Lactobacillales</taxon>
        <taxon>Lactobacillaceae</taxon>
        <taxon>Lapidilactobacillus</taxon>
    </lineage>
</organism>
<dbReference type="STRING" id="1423735.FC15_GL001046"/>
<dbReference type="OrthoDB" id="7629852at2"/>
<dbReference type="Proteomes" id="UP000051315">
    <property type="component" value="Unassembled WGS sequence"/>
</dbReference>
<name>A0A0R1W168_9LACO</name>
<protein>
    <recommendedName>
        <fullName evidence="1">Thioredoxin domain-containing protein</fullName>
    </recommendedName>
</protein>
<accession>A0A0R1W168</accession>
<dbReference type="InterPro" id="IPR036249">
    <property type="entry name" value="Thioredoxin-like_sf"/>
</dbReference>
<proteinExistence type="predicted"/>
<dbReference type="PATRIC" id="fig|1423735.3.peg.1088"/>
<dbReference type="InterPro" id="IPR013766">
    <property type="entry name" value="Thioredoxin_domain"/>
</dbReference>
<feature type="domain" description="Thioredoxin" evidence="1">
    <location>
        <begin position="1"/>
        <end position="107"/>
    </location>
</feature>
<sequence length="109" mass="12470">MKQLDEFENKDLASITAKGKTLLVFTATWCGDCRFIKPQMPAIDAEYPDLNFIEVDRDLYMELAQELHIMGIPSFVAYEDGKEVGRFVNGDRKTKQEIESFINNLAFAN</sequence>
<dbReference type="EMBL" id="AZFX01000029">
    <property type="protein sequence ID" value="KRM11279.1"/>
    <property type="molecule type" value="Genomic_DNA"/>
</dbReference>
<comment type="caution">
    <text evidence="2">The sequence shown here is derived from an EMBL/GenBank/DDBJ whole genome shotgun (WGS) entry which is preliminary data.</text>
</comment>
<dbReference type="Pfam" id="PF00085">
    <property type="entry name" value="Thioredoxin"/>
    <property type="match status" value="1"/>
</dbReference>
<gene>
    <name evidence="2" type="ORF">FC15_GL001046</name>
</gene>
<evidence type="ECO:0000313" key="3">
    <source>
        <dbReference type="Proteomes" id="UP000051315"/>
    </source>
</evidence>
<dbReference type="PANTHER" id="PTHR10438:SF468">
    <property type="entry name" value="THIOREDOXIN-1-RELATED"/>
    <property type="match status" value="1"/>
</dbReference>
<evidence type="ECO:0000313" key="2">
    <source>
        <dbReference type="EMBL" id="KRM11279.1"/>
    </source>
</evidence>
<dbReference type="PANTHER" id="PTHR10438">
    <property type="entry name" value="THIOREDOXIN"/>
    <property type="match status" value="1"/>
</dbReference>
<dbReference type="Gene3D" id="3.40.30.10">
    <property type="entry name" value="Glutaredoxin"/>
    <property type="match status" value="1"/>
</dbReference>
<dbReference type="AlphaFoldDB" id="A0A0R1W168"/>
<keyword evidence="3" id="KW-1185">Reference proteome</keyword>
<evidence type="ECO:0000259" key="1">
    <source>
        <dbReference type="PROSITE" id="PS51352"/>
    </source>
</evidence>
<reference evidence="2 3" key="1">
    <citation type="journal article" date="2015" name="Genome Announc.">
        <title>Expanding the biotechnology potential of lactobacilli through comparative genomics of 213 strains and associated genera.</title>
        <authorList>
            <person name="Sun Z."/>
            <person name="Harris H.M."/>
            <person name="McCann A."/>
            <person name="Guo C."/>
            <person name="Argimon S."/>
            <person name="Zhang W."/>
            <person name="Yang X."/>
            <person name="Jeffery I.B."/>
            <person name="Cooney J.C."/>
            <person name="Kagawa T.F."/>
            <person name="Liu W."/>
            <person name="Song Y."/>
            <person name="Salvetti E."/>
            <person name="Wrobel A."/>
            <person name="Rasinkangas P."/>
            <person name="Parkhill J."/>
            <person name="Rea M.C."/>
            <person name="O'Sullivan O."/>
            <person name="Ritari J."/>
            <person name="Douillard F.P."/>
            <person name="Paul Ross R."/>
            <person name="Yang R."/>
            <person name="Briner A.E."/>
            <person name="Felis G.E."/>
            <person name="de Vos W.M."/>
            <person name="Barrangou R."/>
            <person name="Klaenhammer T.R."/>
            <person name="Caufield P.W."/>
            <person name="Cui Y."/>
            <person name="Zhang H."/>
            <person name="O'Toole P.W."/>
        </authorList>
    </citation>
    <scope>NUCLEOTIDE SEQUENCE [LARGE SCALE GENOMIC DNA]</scope>
    <source>
        <strain evidence="2 3">DSM 17758</strain>
    </source>
</reference>